<dbReference type="SMART" id="SM00990">
    <property type="entry name" value="VRR_NUC"/>
    <property type="match status" value="1"/>
</dbReference>
<evidence type="ECO:0000256" key="3">
    <source>
        <dbReference type="ARBA" id="ARBA00022801"/>
    </source>
</evidence>
<evidence type="ECO:0000313" key="6">
    <source>
        <dbReference type="Proteomes" id="UP001304071"/>
    </source>
</evidence>
<gene>
    <name evidence="5" type="ORF">R8Z52_23760</name>
</gene>
<comment type="cofactor">
    <cofactor evidence="1">
        <name>Mg(2+)</name>
        <dbReference type="ChEBI" id="CHEBI:18420"/>
    </cofactor>
</comment>
<reference evidence="5 6" key="1">
    <citation type="submission" date="2023-11" db="EMBL/GenBank/DDBJ databases">
        <title>Plant-associative lifestyle of Vibrio porteresiae and its evolutionary dynamics.</title>
        <authorList>
            <person name="Rameshkumar N."/>
            <person name="Kirti K."/>
        </authorList>
    </citation>
    <scope>NUCLEOTIDE SEQUENCE [LARGE SCALE GENOMIC DNA]</scope>
    <source>
        <strain evidence="5 6">MSSRF30</strain>
    </source>
</reference>
<dbReference type="EMBL" id="CP138204">
    <property type="protein sequence ID" value="WPC75933.1"/>
    <property type="molecule type" value="Genomic_DNA"/>
</dbReference>
<dbReference type="InterPro" id="IPR014883">
    <property type="entry name" value="VRR_NUC"/>
</dbReference>
<keyword evidence="2" id="KW-0540">Nuclease</keyword>
<evidence type="ECO:0000313" key="5">
    <source>
        <dbReference type="EMBL" id="WPC75933.1"/>
    </source>
</evidence>
<evidence type="ECO:0000259" key="4">
    <source>
        <dbReference type="SMART" id="SM00990"/>
    </source>
</evidence>
<protein>
    <submittedName>
        <fullName evidence="5">VRR-NUC domain-containing protein</fullName>
    </submittedName>
</protein>
<dbReference type="RefSeq" id="WP_261897901.1">
    <property type="nucleotide sequence ID" value="NZ_AP024896.1"/>
</dbReference>
<name>A0ABZ0QKI0_9VIBR</name>
<feature type="domain" description="VRR-NUC" evidence="4">
    <location>
        <begin position="75"/>
        <end position="158"/>
    </location>
</feature>
<sequence length="183" mass="21339">MKFVLSETVFTYPKVLLDAWKEGKKDWIPDSLLVPQDVYNQPHYHFGEYYALTKYLELGWEGTAFYALGDWEPNNDKYEHGRAMVAKYMHPIRLAMFKSLRQGLTSGEPDLFLYKEDGSVMFVEVKKETDRVSKSQLICMEQIKSILACDVAVVYLSEENKVYTPKSYELNVVSVPQTWIERN</sequence>
<dbReference type="Gene3D" id="3.40.1350.10">
    <property type="match status" value="1"/>
</dbReference>
<accession>A0ABZ0QKI0</accession>
<evidence type="ECO:0000256" key="1">
    <source>
        <dbReference type="ARBA" id="ARBA00001946"/>
    </source>
</evidence>
<evidence type="ECO:0000256" key="2">
    <source>
        <dbReference type="ARBA" id="ARBA00022722"/>
    </source>
</evidence>
<organism evidence="5 6">
    <name type="scientific">Vibrio porteresiae DSM 19223</name>
    <dbReference type="NCBI Taxonomy" id="1123496"/>
    <lineage>
        <taxon>Bacteria</taxon>
        <taxon>Pseudomonadati</taxon>
        <taxon>Pseudomonadota</taxon>
        <taxon>Gammaproteobacteria</taxon>
        <taxon>Vibrionales</taxon>
        <taxon>Vibrionaceae</taxon>
        <taxon>Vibrio</taxon>
    </lineage>
</organism>
<keyword evidence="6" id="KW-1185">Reference proteome</keyword>
<dbReference type="Proteomes" id="UP001304071">
    <property type="component" value="Chromosome 2"/>
</dbReference>
<dbReference type="InterPro" id="IPR011856">
    <property type="entry name" value="tRNA_endonuc-like_dom_sf"/>
</dbReference>
<proteinExistence type="predicted"/>
<dbReference type="Pfam" id="PF08774">
    <property type="entry name" value="VRR_NUC"/>
    <property type="match status" value="1"/>
</dbReference>
<keyword evidence="3" id="KW-0378">Hydrolase</keyword>